<dbReference type="Pfam" id="PF17042">
    <property type="entry name" value="NBD_C"/>
    <property type="match status" value="1"/>
</dbReference>
<dbReference type="GO" id="GO:0016301">
    <property type="term" value="F:kinase activity"/>
    <property type="evidence" value="ECO:0007669"/>
    <property type="project" value="UniProtKB-KW"/>
</dbReference>
<evidence type="ECO:0000256" key="6">
    <source>
        <dbReference type="ARBA" id="ARBA00023277"/>
    </source>
</evidence>
<organism evidence="9 10">
    <name type="scientific">Coriobacterium glomerans (strain ATCC 49209 / DSM 20642 / JCM 10262 / PW2)</name>
    <dbReference type="NCBI Taxonomy" id="700015"/>
    <lineage>
        <taxon>Bacteria</taxon>
        <taxon>Bacillati</taxon>
        <taxon>Actinomycetota</taxon>
        <taxon>Coriobacteriia</taxon>
        <taxon>Coriobacteriales</taxon>
        <taxon>Coriobacteriaceae</taxon>
        <taxon>Coriobacterium</taxon>
    </lineage>
</organism>
<dbReference type="STRING" id="700015.Corgl_1659"/>
<dbReference type="AlphaFoldDB" id="F2N982"/>
<dbReference type="RefSeq" id="WP_013709500.1">
    <property type="nucleotide sequence ID" value="NC_015389.1"/>
</dbReference>
<evidence type="ECO:0000256" key="2">
    <source>
        <dbReference type="ARBA" id="ARBA00022679"/>
    </source>
</evidence>
<comment type="similarity">
    <text evidence="1">Belongs to the four-carbon acid sugar kinase family.</text>
</comment>
<keyword evidence="2" id="KW-0808">Transferase</keyword>
<name>F2N982_CORGP</name>
<protein>
    <submittedName>
        <fullName evidence="9">Type III effector Hrp-dependent outer protein</fullName>
    </submittedName>
</protein>
<evidence type="ECO:0000256" key="3">
    <source>
        <dbReference type="ARBA" id="ARBA00022741"/>
    </source>
</evidence>
<evidence type="ECO:0000313" key="9">
    <source>
        <dbReference type="EMBL" id="AEB07758.1"/>
    </source>
</evidence>
<evidence type="ECO:0000313" key="10">
    <source>
        <dbReference type="Proteomes" id="UP000006851"/>
    </source>
</evidence>
<dbReference type="GO" id="GO:0005524">
    <property type="term" value="F:ATP binding"/>
    <property type="evidence" value="ECO:0007669"/>
    <property type="project" value="UniProtKB-KW"/>
</dbReference>
<sequence length="454" mass="48061">MDKLGVITDDLTMTSGVMLAQSGIRAVSYLSAARMPRSESYEALIISTNSRNLPPRQAQQRVRDTYRALASHGAVHFTKRIDTTYRGGIGVEIDALLDEIGDDHTAIVANTLSASKRITVGGYALIDGQALSETDAARDVLSPVRESHIPTLLASQSTRQVGEIHLGCVLAGRSELQRAIDRQSHAGSRIIVIDAITTAHVRAIAQAVTDMDLAVVCVDSGALTQQMAICRGLGSADRLPVRSPRLASIADARHRVLVVAGSATELTRQQIGKLAKEKGVQIVSISPQELLDDEMRATAIRGGVRKIRDALARSAAQVVVVETAVSSMRIDLSSIETARKMTRGSSSARLTSGLASIVREVLSDQRIADDLCGISMTGGDTLFAVLKAIGAEGIRFIDSVQPQANLGAIVGGPHDGLRIVGKGGMVGDDETAKRIVTRLILEDVCGGIRVGASK</sequence>
<keyword evidence="5" id="KW-0067">ATP-binding</keyword>
<keyword evidence="10" id="KW-1185">Reference proteome</keyword>
<dbReference type="InterPro" id="IPR010737">
    <property type="entry name" value="4-carb_acid_sugar_kinase_N"/>
</dbReference>
<keyword evidence="6" id="KW-0119">Carbohydrate metabolism</keyword>
<dbReference type="SUPFAM" id="SSF142764">
    <property type="entry name" value="YgbK-like"/>
    <property type="match status" value="1"/>
</dbReference>
<feature type="domain" description="Four-carbon acid sugar kinase N-terminal" evidence="7">
    <location>
        <begin position="4"/>
        <end position="226"/>
    </location>
</feature>
<dbReference type="InterPro" id="IPR042213">
    <property type="entry name" value="NBD_C_sf"/>
</dbReference>
<dbReference type="KEGG" id="cgo:Corgl_1659"/>
<reference evidence="10" key="1">
    <citation type="journal article" date="2013" name="Stand. Genomic Sci.">
        <title>Complete genome sequence of Coriobacterium glomerans type strain (PW2(T)) from the midgut of Pyrrhocoris apterus L. (red soldier bug).</title>
        <authorList>
            <person name="Stackebrandt E."/>
            <person name="Zeytun A."/>
            <person name="Lapidus A."/>
            <person name="Nolan M."/>
            <person name="Lucas S."/>
            <person name="Hammon N."/>
            <person name="Deshpande S."/>
            <person name="Cheng J.F."/>
            <person name="Tapia R."/>
            <person name="Goodwin L.A."/>
            <person name="Pitluck S."/>
            <person name="Liolios K."/>
            <person name="Pagani I."/>
            <person name="Ivanova N."/>
            <person name="Mavromatis K."/>
            <person name="Mikhailova N."/>
            <person name="Huntemann M."/>
            <person name="Pati A."/>
            <person name="Chen A."/>
            <person name="Palaniappan K."/>
            <person name="Chang Y.J."/>
            <person name="Land M."/>
            <person name="Hauser L."/>
            <person name="Rohde M."/>
            <person name="Pukall R."/>
            <person name="Goker M."/>
            <person name="Detter J.C."/>
            <person name="Woyke T."/>
            <person name="Bristow J."/>
            <person name="Eisen J.A."/>
            <person name="Markowitz V."/>
            <person name="Hugenholtz P."/>
            <person name="Kyrpides N.C."/>
            <person name="Klenk H.P."/>
        </authorList>
    </citation>
    <scope>NUCLEOTIDE SEQUENCE</scope>
    <source>
        <strain evidence="10">ATCC 49209 / DSM 20642 / JCM 10262 / PW2</strain>
    </source>
</reference>
<proteinExistence type="inferred from homology"/>
<dbReference type="HOGENOM" id="CLU_029424_0_1_11"/>
<feature type="domain" description="Four-carbon acid sugar kinase nucleotide binding" evidence="8">
    <location>
        <begin position="257"/>
        <end position="431"/>
    </location>
</feature>
<dbReference type="Gene3D" id="3.40.50.10840">
    <property type="entry name" value="Putative sugar-binding, N-terminal domain"/>
    <property type="match status" value="1"/>
</dbReference>
<accession>F2N982</accession>
<dbReference type="EMBL" id="CP002628">
    <property type="protein sequence ID" value="AEB07758.1"/>
    <property type="molecule type" value="Genomic_DNA"/>
</dbReference>
<evidence type="ECO:0000259" key="7">
    <source>
        <dbReference type="Pfam" id="PF07005"/>
    </source>
</evidence>
<dbReference type="InterPro" id="IPR037051">
    <property type="entry name" value="4-carb_acid_sugar_kinase_N_sf"/>
</dbReference>
<dbReference type="Gene3D" id="3.40.980.20">
    <property type="entry name" value="Four-carbon acid sugar kinase, nucleotide binding domain"/>
    <property type="match status" value="1"/>
</dbReference>
<keyword evidence="3" id="KW-0547">Nucleotide-binding</keyword>
<gene>
    <name evidence="9" type="ordered locus">Corgl_1659</name>
</gene>
<dbReference type="eggNOG" id="COG3395">
    <property type="taxonomic scope" value="Bacteria"/>
</dbReference>
<evidence type="ECO:0000259" key="8">
    <source>
        <dbReference type="Pfam" id="PF17042"/>
    </source>
</evidence>
<dbReference type="Pfam" id="PF07005">
    <property type="entry name" value="SBD_N"/>
    <property type="match status" value="1"/>
</dbReference>
<evidence type="ECO:0000256" key="1">
    <source>
        <dbReference type="ARBA" id="ARBA00005715"/>
    </source>
</evidence>
<evidence type="ECO:0000256" key="5">
    <source>
        <dbReference type="ARBA" id="ARBA00022840"/>
    </source>
</evidence>
<evidence type="ECO:0000256" key="4">
    <source>
        <dbReference type="ARBA" id="ARBA00022777"/>
    </source>
</evidence>
<dbReference type="InterPro" id="IPR031475">
    <property type="entry name" value="NBD_C"/>
</dbReference>
<dbReference type="Proteomes" id="UP000006851">
    <property type="component" value="Chromosome"/>
</dbReference>
<keyword evidence="4" id="KW-0418">Kinase</keyword>